<dbReference type="PIRSF" id="PIRSF010372">
    <property type="entry name" value="PaiB"/>
    <property type="match status" value="1"/>
</dbReference>
<dbReference type="InterPro" id="IPR012349">
    <property type="entry name" value="Split_barrel_FMN-bd"/>
</dbReference>
<sequence>MYLRAIHAESHLPTLRQFVKDNPLGILTTAISSSIYSFIQSSHVPWVLDVSDNDSETELGVLRGHIARQNPQAKAIIESATAANPAASGGVQLKDEVLVLFNGPVHHYVTPKFYTETKPATGKVVPTWNYSAVQAYGKATVYFDSGDESTEFLSSQINALSNHAETSVMGYTGAGERPGPWKVADAPDRYISLLQKAIIGIKIDITRLEGKFKMSQEMGEGDRAGVAQGFDNLGTETGDQMAQCVREREKIAAAAKGK</sequence>
<dbReference type="OrthoDB" id="2101473at2759"/>
<dbReference type="InterPro" id="IPR007396">
    <property type="entry name" value="TR_PAI2-type"/>
</dbReference>
<keyword evidence="2" id="KW-1185">Reference proteome</keyword>
<organism evidence="1 2">
    <name type="scientific">Aspergillus steynii IBT 23096</name>
    <dbReference type="NCBI Taxonomy" id="1392250"/>
    <lineage>
        <taxon>Eukaryota</taxon>
        <taxon>Fungi</taxon>
        <taxon>Dikarya</taxon>
        <taxon>Ascomycota</taxon>
        <taxon>Pezizomycotina</taxon>
        <taxon>Eurotiomycetes</taxon>
        <taxon>Eurotiomycetidae</taxon>
        <taxon>Eurotiales</taxon>
        <taxon>Aspergillaceae</taxon>
        <taxon>Aspergillus</taxon>
        <taxon>Aspergillus subgen. Circumdati</taxon>
    </lineage>
</organism>
<dbReference type="Gene3D" id="2.30.110.10">
    <property type="entry name" value="Electron Transport, Fmn-binding Protein, Chain A"/>
    <property type="match status" value="1"/>
</dbReference>
<name>A0A2I2GM20_9EURO</name>
<dbReference type="PANTHER" id="PTHR35802">
    <property type="entry name" value="PROTEASE SYNTHASE AND SPORULATION PROTEIN PAI 2"/>
    <property type="match status" value="1"/>
</dbReference>
<dbReference type="PANTHER" id="PTHR35802:SF1">
    <property type="entry name" value="PROTEASE SYNTHASE AND SPORULATION PROTEIN PAI 2"/>
    <property type="match status" value="1"/>
</dbReference>
<dbReference type="SUPFAM" id="SSF50475">
    <property type="entry name" value="FMN-binding split barrel"/>
    <property type="match status" value="1"/>
</dbReference>
<evidence type="ECO:0000313" key="2">
    <source>
        <dbReference type="Proteomes" id="UP000234275"/>
    </source>
</evidence>
<dbReference type="EMBL" id="MSFO01000001">
    <property type="protein sequence ID" value="PLB53928.1"/>
    <property type="molecule type" value="Genomic_DNA"/>
</dbReference>
<dbReference type="VEuPathDB" id="FungiDB:P170DRAFT_431688"/>
<proteinExistence type="predicted"/>
<accession>A0A2I2GM20</accession>
<evidence type="ECO:0000313" key="1">
    <source>
        <dbReference type="EMBL" id="PLB53928.1"/>
    </source>
</evidence>
<comment type="caution">
    <text evidence="1">The sequence shown here is derived from an EMBL/GenBank/DDBJ whole genome shotgun (WGS) entry which is preliminary data.</text>
</comment>
<dbReference type="AlphaFoldDB" id="A0A2I2GM20"/>
<reference evidence="1 2" key="1">
    <citation type="submission" date="2016-12" db="EMBL/GenBank/DDBJ databases">
        <title>The genomes of Aspergillus section Nigri reveals drivers in fungal speciation.</title>
        <authorList>
            <consortium name="DOE Joint Genome Institute"/>
            <person name="Vesth T.C."/>
            <person name="Nybo J."/>
            <person name="Theobald S."/>
            <person name="Brandl J."/>
            <person name="Frisvad J.C."/>
            <person name="Nielsen K.F."/>
            <person name="Lyhne E.K."/>
            <person name="Kogle M.E."/>
            <person name="Kuo A."/>
            <person name="Riley R."/>
            <person name="Clum A."/>
            <person name="Nolan M."/>
            <person name="Lipzen A."/>
            <person name="Salamov A."/>
            <person name="Henrissat B."/>
            <person name="Wiebenga A."/>
            <person name="De Vries R.P."/>
            <person name="Grigoriev I.V."/>
            <person name="Mortensen U.H."/>
            <person name="Andersen M.R."/>
            <person name="Baker S.E."/>
        </authorList>
    </citation>
    <scope>NUCLEOTIDE SEQUENCE [LARGE SCALE GENOMIC DNA]</scope>
    <source>
        <strain evidence="1 2">IBT 23096</strain>
    </source>
</reference>
<protein>
    <submittedName>
        <fullName evidence="1">Transcriptional regulator</fullName>
    </submittedName>
</protein>
<dbReference type="RefSeq" id="XP_024709230.1">
    <property type="nucleotide sequence ID" value="XM_024848098.1"/>
</dbReference>
<dbReference type="Proteomes" id="UP000234275">
    <property type="component" value="Unassembled WGS sequence"/>
</dbReference>
<dbReference type="Pfam" id="PF04299">
    <property type="entry name" value="FMN_bind_2"/>
    <property type="match status" value="1"/>
</dbReference>
<gene>
    <name evidence="1" type="ORF">P170DRAFT_431688</name>
</gene>
<dbReference type="GeneID" id="36555797"/>